<gene>
    <name evidence="1" type="ORF">UR96_C0003G0017</name>
</gene>
<dbReference type="Proteomes" id="UP000034140">
    <property type="component" value="Unassembled WGS sequence"/>
</dbReference>
<sequence>MESIKDLLQQIKQGAEEKADETTTPQSTLFDTKKLATNPNKLFDNKHKYISTEYQMYGLRLAGKLDDKKRATMYIKWAKEKPRAILEMAYSFCIDYPSARDKSKIFMWKVKELEDERKNKPKE</sequence>
<protein>
    <submittedName>
        <fullName evidence="1">Uncharacterized protein</fullName>
    </submittedName>
</protein>
<accession>A0A0G0DV92</accession>
<name>A0A0G0DV92_9BACT</name>
<comment type="caution">
    <text evidence="1">The sequence shown here is derived from an EMBL/GenBank/DDBJ whole genome shotgun (WGS) entry which is preliminary data.</text>
</comment>
<evidence type="ECO:0000313" key="2">
    <source>
        <dbReference type="Proteomes" id="UP000034140"/>
    </source>
</evidence>
<reference evidence="1 2" key="1">
    <citation type="journal article" date="2015" name="Nature">
        <title>rRNA introns, odd ribosomes, and small enigmatic genomes across a large radiation of phyla.</title>
        <authorList>
            <person name="Brown C.T."/>
            <person name="Hug L.A."/>
            <person name="Thomas B.C."/>
            <person name="Sharon I."/>
            <person name="Castelle C.J."/>
            <person name="Singh A."/>
            <person name="Wilkins M.J."/>
            <person name="Williams K.H."/>
            <person name="Banfield J.F."/>
        </authorList>
    </citation>
    <scope>NUCLEOTIDE SEQUENCE [LARGE SCALE GENOMIC DNA]</scope>
</reference>
<dbReference type="AlphaFoldDB" id="A0A0G0DV92"/>
<dbReference type="EMBL" id="LBRE01000003">
    <property type="protein sequence ID" value="KKP92891.1"/>
    <property type="molecule type" value="Genomic_DNA"/>
</dbReference>
<proteinExistence type="predicted"/>
<evidence type="ECO:0000313" key="1">
    <source>
        <dbReference type="EMBL" id="KKP92891.1"/>
    </source>
</evidence>
<organism evidence="1 2">
    <name type="scientific">candidate division WS6 bacterium GW2011_GWC1_36_11</name>
    <dbReference type="NCBI Taxonomy" id="1619090"/>
    <lineage>
        <taxon>Bacteria</taxon>
        <taxon>Candidatus Dojkabacteria</taxon>
    </lineage>
</organism>